<sequence>MGQKWVPIIGIVLVLGLSVLFGSLFSGTSSPAPTSTPVTPEQEMIDDTEGVKLVGLKARLGELRVKADEEELLRGVEYEFTILVPSKLAVPKWLSRMEVEVAFSGKTSEIVGINSRREKLQTVQVVGKDGTLFDLQVASVYGSSYTDADLEYAMAHRDKEVLVSLYVDGKKVKQLQ</sequence>
<organism evidence="1 2">
    <name type="scientific">Tumebacillus algifaecis</name>
    <dbReference type="NCBI Taxonomy" id="1214604"/>
    <lineage>
        <taxon>Bacteria</taxon>
        <taxon>Bacillati</taxon>
        <taxon>Bacillota</taxon>
        <taxon>Bacilli</taxon>
        <taxon>Bacillales</taxon>
        <taxon>Alicyclobacillaceae</taxon>
        <taxon>Tumebacillus</taxon>
    </lineage>
</organism>
<dbReference type="RefSeq" id="WP_094235509.1">
    <property type="nucleotide sequence ID" value="NZ_CP022657.1"/>
</dbReference>
<keyword evidence="2" id="KW-1185">Reference proteome</keyword>
<dbReference type="Proteomes" id="UP000214688">
    <property type="component" value="Chromosome"/>
</dbReference>
<dbReference type="KEGG" id="tab:CIG75_04155"/>
<dbReference type="OrthoDB" id="9972517at2"/>
<dbReference type="EMBL" id="CP022657">
    <property type="protein sequence ID" value="ASS74255.1"/>
    <property type="molecule type" value="Genomic_DNA"/>
</dbReference>
<dbReference type="AlphaFoldDB" id="A0A223CYD3"/>
<accession>A0A223CYD3</accession>
<proteinExistence type="predicted"/>
<protein>
    <submittedName>
        <fullName evidence="1">Uncharacterized protein</fullName>
    </submittedName>
</protein>
<name>A0A223CYD3_9BACL</name>
<evidence type="ECO:0000313" key="1">
    <source>
        <dbReference type="EMBL" id="ASS74255.1"/>
    </source>
</evidence>
<gene>
    <name evidence="1" type="ORF">CIG75_04155</name>
</gene>
<evidence type="ECO:0000313" key="2">
    <source>
        <dbReference type="Proteomes" id="UP000214688"/>
    </source>
</evidence>
<reference evidence="1 2" key="1">
    <citation type="journal article" date="2015" name="Int. J. Syst. Evol. Microbiol.">
        <title>Tumebacillus algifaecis sp. nov., isolated from decomposing algal scum.</title>
        <authorList>
            <person name="Wu Y.F."/>
            <person name="Zhang B."/>
            <person name="Xing P."/>
            <person name="Wu Q.L."/>
            <person name="Liu S.J."/>
        </authorList>
    </citation>
    <scope>NUCLEOTIDE SEQUENCE [LARGE SCALE GENOMIC DNA]</scope>
    <source>
        <strain evidence="1 2">THMBR28</strain>
    </source>
</reference>